<dbReference type="PANTHER" id="PTHR12978">
    <property type="entry name" value="HISTIDINE TRIAD HIT PROTEIN MEMBER"/>
    <property type="match status" value="1"/>
</dbReference>
<dbReference type="eggNOG" id="KOG3969">
    <property type="taxonomic scope" value="Eukaryota"/>
</dbReference>
<dbReference type="Proteomes" id="UP000001449">
    <property type="component" value="Chromosome 8"/>
</dbReference>
<dbReference type="SUPFAM" id="SSF54197">
    <property type="entry name" value="HIT-like"/>
    <property type="match status" value="1"/>
</dbReference>
<dbReference type="Pfam" id="PF11969">
    <property type="entry name" value="DcpS_C"/>
    <property type="match status" value="1"/>
</dbReference>
<reference evidence="1 2" key="1">
    <citation type="journal article" date="2004" name="Science">
        <title>The genome of the diatom Thalassiosira pseudonana: ecology, evolution, and metabolism.</title>
        <authorList>
            <person name="Armbrust E.V."/>
            <person name="Berges J.A."/>
            <person name="Bowler C."/>
            <person name="Green B.R."/>
            <person name="Martinez D."/>
            <person name="Putnam N.H."/>
            <person name="Zhou S."/>
            <person name="Allen A.E."/>
            <person name="Apt K.E."/>
            <person name="Bechner M."/>
            <person name="Brzezinski M.A."/>
            <person name="Chaal B.K."/>
            <person name="Chiovitti A."/>
            <person name="Davis A.K."/>
            <person name="Demarest M.S."/>
            <person name="Detter J.C."/>
            <person name="Glavina T."/>
            <person name="Goodstein D."/>
            <person name="Hadi M.Z."/>
            <person name="Hellsten U."/>
            <person name="Hildebrand M."/>
            <person name="Jenkins B.D."/>
            <person name="Jurka J."/>
            <person name="Kapitonov V.V."/>
            <person name="Kroger N."/>
            <person name="Lau W.W."/>
            <person name="Lane T.W."/>
            <person name="Larimer F.W."/>
            <person name="Lippmeier J.C."/>
            <person name="Lucas S."/>
            <person name="Medina M."/>
            <person name="Montsant A."/>
            <person name="Obornik M."/>
            <person name="Parker M.S."/>
            <person name="Palenik B."/>
            <person name="Pazour G.J."/>
            <person name="Richardson P.M."/>
            <person name="Rynearson T.A."/>
            <person name="Saito M.A."/>
            <person name="Schwartz D.C."/>
            <person name="Thamatrakoln K."/>
            <person name="Valentin K."/>
            <person name="Vardi A."/>
            <person name="Wilkerson F.P."/>
            <person name="Rokhsar D.S."/>
        </authorList>
    </citation>
    <scope>NUCLEOTIDE SEQUENCE [LARGE SCALE GENOMIC DNA]</scope>
    <source>
        <strain evidence="1 2">CCMP1335</strain>
    </source>
</reference>
<dbReference type="GeneID" id="7450131"/>
<dbReference type="GO" id="GO:0000290">
    <property type="term" value="P:deadenylation-dependent decapping of nuclear-transcribed mRNA"/>
    <property type="evidence" value="ECO:0007669"/>
    <property type="project" value="InterPro"/>
</dbReference>
<organism evidence="1 2">
    <name type="scientific">Thalassiosira pseudonana</name>
    <name type="common">Marine diatom</name>
    <name type="synonym">Cyclotella nana</name>
    <dbReference type="NCBI Taxonomy" id="35128"/>
    <lineage>
        <taxon>Eukaryota</taxon>
        <taxon>Sar</taxon>
        <taxon>Stramenopiles</taxon>
        <taxon>Ochrophyta</taxon>
        <taxon>Bacillariophyta</taxon>
        <taxon>Coscinodiscophyceae</taxon>
        <taxon>Thalassiosirophycidae</taxon>
        <taxon>Thalassiosirales</taxon>
        <taxon>Thalassiosiraceae</taxon>
        <taxon>Thalassiosira</taxon>
    </lineage>
</organism>
<feature type="non-terminal residue" evidence="1">
    <location>
        <position position="1"/>
    </location>
</feature>
<evidence type="ECO:0000313" key="2">
    <source>
        <dbReference type="Proteomes" id="UP000001449"/>
    </source>
</evidence>
<dbReference type="EMBL" id="CM000644">
    <property type="protein sequence ID" value="EED90604.1"/>
    <property type="molecule type" value="Genomic_DNA"/>
</dbReference>
<gene>
    <name evidence="1" type="ORF">THAPSDRAFT_263371</name>
</gene>
<reference evidence="1 2" key="2">
    <citation type="journal article" date="2008" name="Nature">
        <title>The Phaeodactylum genome reveals the evolutionary history of diatom genomes.</title>
        <authorList>
            <person name="Bowler C."/>
            <person name="Allen A.E."/>
            <person name="Badger J.H."/>
            <person name="Grimwood J."/>
            <person name="Jabbari K."/>
            <person name="Kuo A."/>
            <person name="Maheswari U."/>
            <person name="Martens C."/>
            <person name="Maumus F."/>
            <person name="Otillar R.P."/>
            <person name="Rayko E."/>
            <person name="Salamov A."/>
            <person name="Vandepoele K."/>
            <person name="Beszteri B."/>
            <person name="Gruber A."/>
            <person name="Heijde M."/>
            <person name="Katinka M."/>
            <person name="Mock T."/>
            <person name="Valentin K."/>
            <person name="Verret F."/>
            <person name="Berges J.A."/>
            <person name="Brownlee C."/>
            <person name="Cadoret J.P."/>
            <person name="Chiovitti A."/>
            <person name="Choi C.J."/>
            <person name="Coesel S."/>
            <person name="De Martino A."/>
            <person name="Detter J.C."/>
            <person name="Durkin C."/>
            <person name="Falciatore A."/>
            <person name="Fournet J."/>
            <person name="Haruta M."/>
            <person name="Huysman M.J."/>
            <person name="Jenkins B.D."/>
            <person name="Jiroutova K."/>
            <person name="Jorgensen R.E."/>
            <person name="Joubert Y."/>
            <person name="Kaplan A."/>
            <person name="Kroger N."/>
            <person name="Kroth P.G."/>
            <person name="La Roche J."/>
            <person name="Lindquist E."/>
            <person name="Lommer M."/>
            <person name="Martin-Jezequel V."/>
            <person name="Lopez P.J."/>
            <person name="Lucas S."/>
            <person name="Mangogna M."/>
            <person name="McGinnis K."/>
            <person name="Medlin L.K."/>
            <person name="Montsant A."/>
            <person name="Oudot-Le Secq M.P."/>
            <person name="Napoli C."/>
            <person name="Obornik M."/>
            <person name="Parker M.S."/>
            <person name="Petit J.L."/>
            <person name="Porcel B.M."/>
            <person name="Poulsen N."/>
            <person name="Robison M."/>
            <person name="Rychlewski L."/>
            <person name="Rynearson T.A."/>
            <person name="Schmutz J."/>
            <person name="Shapiro H."/>
            <person name="Siaut M."/>
            <person name="Stanley M."/>
            <person name="Sussman M.R."/>
            <person name="Taylor A.R."/>
            <person name="Vardi A."/>
            <person name="von Dassow P."/>
            <person name="Vyverman W."/>
            <person name="Willis A."/>
            <person name="Wyrwicz L.S."/>
            <person name="Rokhsar D.S."/>
            <person name="Weissenbach J."/>
            <person name="Armbrust E.V."/>
            <person name="Green B.R."/>
            <person name="Van de Peer Y."/>
            <person name="Grigoriev I.V."/>
        </authorList>
    </citation>
    <scope>NUCLEOTIDE SEQUENCE [LARGE SCALE GENOMIC DNA]</scope>
    <source>
        <strain evidence="1 2">CCMP1335</strain>
    </source>
</reference>
<dbReference type="OMA" id="HYQPQFY"/>
<dbReference type="RefSeq" id="XP_002291753.1">
    <property type="nucleotide sequence ID" value="XM_002291717.1"/>
</dbReference>
<dbReference type="InterPro" id="IPR008594">
    <property type="entry name" value="DcpS/DCS2"/>
</dbReference>
<dbReference type="AlphaFoldDB" id="B8C6P1"/>
<dbReference type="PANTHER" id="PTHR12978:SF0">
    <property type="entry name" value="M7GPPPX DIPHOSPHATASE"/>
    <property type="match status" value="1"/>
</dbReference>
<accession>B8C6P1</accession>
<dbReference type="InterPro" id="IPR036265">
    <property type="entry name" value="HIT-like_sf"/>
</dbReference>
<feature type="non-terminal residue" evidence="1">
    <location>
        <position position="171"/>
    </location>
</feature>
<dbReference type="PaxDb" id="35128-Thaps263371"/>
<dbReference type="InParanoid" id="B8C6P1"/>
<dbReference type="STRING" id="35128.B8C6P1"/>
<proteinExistence type="predicted"/>
<dbReference type="GO" id="GO:0016787">
    <property type="term" value="F:hydrolase activity"/>
    <property type="evidence" value="ECO:0007669"/>
    <property type="project" value="InterPro"/>
</dbReference>
<keyword evidence="2" id="KW-1185">Reference proteome</keyword>
<sequence length="171" mass="20163">LVHETPAMYETVVKPYIQIIVDSGSLDWIINVIELKKETERLLWRSHPSPLNVPRKEWLNHPSVEDLYCLAITKLKGIASLRDLRSEHIPMLKAMNEEGLRAIKTIYGVESDQIRVFVHYQPQFYHFHVHFTRLQNEVGSSCERGHLLFDVLQNLEMDDEYYSKRTIVYKL</sequence>
<dbReference type="HOGENOM" id="CLU_041045_3_0_1"/>
<protein>
    <submittedName>
        <fullName evidence="1">Histidine triad-like protein</fullName>
    </submittedName>
</protein>
<dbReference type="Gene3D" id="3.30.428.10">
    <property type="entry name" value="HIT-like"/>
    <property type="match status" value="1"/>
</dbReference>
<dbReference type="KEGG" id="tps:THAPSDRAFT_263371"/>
<name>B8C6P1_THAPS</name>
<evidence type="ECO:0000313" key="1">
    <source>
        <dbReference type="EMBL" id="EED90604.1"/>
    </source>
</evidence>